<reference evidence="2 3" key="1">
    <citation type="submission" date="2018-12" db="EMBL/GenBank/DDBJ databases">
        <authorList>
            <person name="Kartti S."/>
            <person name="Manni A."/>
            <person name="Chemao El Fihri M.W."/>
            <person name="Laamarti M."/>
            <person name="Temsamani L."/>
            <person name="El Jamali J.E."/>
            <person name="Ouadghiri M."/>
            <person name="Ibrahimi A."/>
            <person name="Filati-Maltouf A."/>
        </authorList>
    </citation>
    <scope>NUCLEOTIDE SEQUENCE [LARGE SCALE GENOMIC DNA]</scope>
    <source>
        <strain evidence="2 3">MDMC339</strain>
    </source>
</reference>
<dbReference type="EMBL" id="RXLZ01000005">
    <property type="protein sequence ID" value="RTQ91496.1"/>
    <property type="molecule type" value="Genomic_DNA"/>
</dbReference>
<accession>A0A431UNK1</accession>
<proteinExistence type="predicted"/>
<name>A0A431UNK1_STEMA</name>
<feature type="domain" description="Carbohydrate-binding module family 19" evidence="1">
    <location>
        <begin position="33"/>
        <end position="59"/>
    </location>
</feature>
<protein>
    <recommendedName>
        <fullName evidence="1">Carbohydrate-binding module family 19 domain-containing protein</fullName>
    </recommendedName>
</protein>
<dbReference type="Proteomes" id="UP000271705">
    <property type="component" value="Unassembled WGS sequence"/>
</dbReference>
<dbReference type="AlphaFoldDB" id="A0A431UNK1"/>
<comment type="caution">
    <text evidence="2">The sequence shown here is derived from an EMBL/GenBank/DDBJ whole genome shotgun (WGS) entry which is preliminary data.</text>
</comment>
<dbReference type="GO" id="GO:0006032">
    <property type="term" value="P:chitin catabolic process"/>
    <property type="evidence" value="ECO:0007669"/>
    <property type="project" value="InterPro"/>
</dbReference>
<evidence type="ECO:0000313" key="3">
    <source>
        <dbReference type="Proteomes" id="UP000271705"/>
    </source>
</evidence>
<dbReference type="InterPro" id="IPR005089">
    <property type="entry name" value="CBM19"/>
</dbReference>
<organism evidence="2 3">
    <name type="scientific">Stenotrophomonas maltophilia</name>
    <name type="common">Pseudomonas maltophilia</name>
    <name type="synonym">Xanthomonas maltophilia</name>
    <dbReference type="NCBI Taxonomy" id="40324"/>
    <lineage>
        <taxon>Bacteria</taxon>
        <taxon>Pseudomonadati</taxon>
        <taxon>Pseudomonadota</taxon>
        <taxon>Gammaproteobacteria</taxon>
        <taxon>Lysobacterales</taxon>
        <taxon>Lysobacteraceae</taxon>
        <taxon>Stenotrophomonas</taxon>
        <taxon>Stenotrophomonas maltophilia group</taxon>
    </lineage>
</organism>
<gene>
    <name evidence="2" type="ORF">EKL94_02540</name>
</gene>
<evidence type="ECO:0000259" key="1">
    <source>
        <dbReference type="Pfam" id="PF03427"/>
    </source>
</evidence>
<dbReference type="GO" id="GO:0008061">
    <property type="term" value="F:chitin binding"/>
    <property type="evidence" value="ECO:0007669"/>
    <property type="project" value="InterPro"/>
</dbReference>
<dbReference type="Pfam" id="PF03427">
    <property type="entry name" value="CBM_19"/>
    <property type="match status" value="1"/>
</dbReference>
<sequence length="70" mass="7654">MLISLNIPFPEGKGVNPIQDGSQQKRKPRSCGAFLCPRFLRSCASQHQFSCTATCKQTISSPMVQSIALL</sequence>
<evidence type="ECO:0000313" key="2">
    <source>
        <dbReference type="EMBL" id="RTQ91496.1"/>
    </source>
</evidence>